<evidence type="ECO:0000256" key="6">
    <source>
        <dbReference type="ARBA" id="ARBA00022989"/>
    </source>
</evidence>
<dbReference type="GO" id="GO:0015293">
    <property type="term" value="F:symporter activity"/>
    <property type="evidence" value="ECO:0007669"/>
    <property type="project" value="TreeGrafter"/>
</dbReference>
<evidence type="ECO:0000256" key="3">
    <source>
        <dbReference type="ARBA" id="ARBA00022448"/>
    </source>
</evidence>
<feature type="transmembrane region" description="Helical" evidence="12">
    <location>
        <begin position="130"/>
        <end position="155"/>
    </location>
</feature>
<feature type="transmembrane region" description="Helical" evidence="12">
    <location>
        <begin position="409"/>
        <end position="434"/>
    </location>
</feature>
<dbReference type="AlphaFoldDB" id="A0AAN7P779"/>
<dbReference type="PANTHER" id="PTHR42985">
    <property type="entry name" value="SODIUM-COUPLED MONOCARBOXYLATE TRANSPORTER"/>
    <property type="match status" value="1"/>
</dbReference>
<comment type="similarity">
    <text evidence="2 11">Belongs to the sodium:solute symporter (SSF) (TC 2.A.21) family.</text>
</comment>
<feature type="transmembrane region" description="Helical" evidence="12">
    <location>
        <begin position="384"/>
        <end position="403"/>
    </location>
</feature>
<feature type="transmembrane region" description="Helical" evidence="12">
    <location>
        <begin position="192"/>
        <end position="214"/>
    </location>
</feature>
<sequence>MGDEIITVVSWYDFGMFFVMLLLSLAIGVYFGCVGTQRDAKSEYLLGGKRMTVLPIAISLIASQISGITLLAVPADVYKFGSNYIWLCLAIPLVYLITNYLFLPLFFHLELTSIYEYLSIRFDKRIQKMASFLFILSVFLHNPIVIYIPALVFAQATGIDINRTICIVCIICIFYTTIGGFKAVVWTDAIQFVGIIISIIMVLILGARSVGGFYKALRTASLGERLNIFDFTLDPTVRDGFWPVVIGGSVQYMVYICFNQGSMQKYLAVPTLSKARRALLIYCFGIVGIILASVLTGNIVYARYYNCDPITTKKINRDDQLLSYFVLELGQRAPGFIGIFIAGIFSAALSTLSSTLNTIAAAIYEDFILPYTTFFQKTNRESTILKTIVLTSGIICTITAMFVDKIRGVLSISIALNSIASGPMLGIFLLGILFPKANAKGAFYGCVSGIMLLSSMVIGNQWYSSQDYGNDFVLPLITTGCNSSSVLTKKPKTHYMAPPFILYRISFWYNTIIGAFLVIVVGLIVSALSKTEDDNFDRRVAYERVATK</sequence>
<feature type="transmembrane region" description="Helical" evidence="12">
    <location>
        <begin position="53"/>
        <end position="72"/>
    </location>
</feature>
<feature type="transmembrane region" description="Helical" evidence="12">
    <location>
        <begin position="240"/>
        <end position="258"/>
    </location>
</feature>
<evidence type="ECO:0000256" key="2">
    <source>
        <dbReference type="ARBA" id="ARBA00006434"/>
    </source>
</evidence>
<dbReference type="NCBIfam" id="TIGR00813">
    <property type="entry name" value="sss"/>
    <property type="match status" value="1"/>
</dbReference>
<feature type="transmembrane region" description="Helical" evidence="12">
    <location>
        <begin position="441"/>
        <end position="463"/>
    </location>
</feature>
<dbReference type="PROSITE" id="PS50283">
    <property type="entry name" value="NA_SOLUT_SYMP_3"/>
    <property type="match status" value="1"/>
</dbReference>
<feature type="transmembrane region" description="Helical" evidence="12">
    <location>
        <begin position="336"/>
        <end position="364"/>
    </location>
</feature>
<dbReference type="InterPro" id="IPR038377">
    <property type="entry name" value="Na/Glc_symporter_sf"/>
</dbReference>
<feature type="transmembrane region" description="Helical" evidence="12">
    <location>
        <begin position="161"/>
        <end position="185"/>
    </location>
</feature>
<evidence type="ECO:0000256" key="9">
    <source>
        <dbReference type="ARBA" id="ARBA00023136"/>
    </source>
</evidence>
<dbReference type="Gene3D" id="1.20.1730.10">
    <property type="entry name" value="Sodium/glucose cotransporter"/>
    <property type="match status" value="1"/>
</dbReference>
<evidence type="ECO:0000256" key="7">
    <source>
        <dbReference type="ARBA" id="ARBA00023053"/>
    </source>
</evidence>
<keyword evidence="14" id="KW-1185">Reference proteome</keyword>
<dbReference type="PANTHER" id="PTHR42985:SF21">
    <property type="entry name" value="SODIUM-DEPENDENT MULTIVITAMIN TRANSPORTER-LIKE PROTEIN"/>
    <property type="match status" value="1"/>
</dbReference>
<dbReference type="Proteomes" id="UP001353858">
    <property type="component" value="Unassembled WGS sequence"/>
</dbReference>
<gene>
    <name evidence="13" type="ORF">RN001_009147</name>
</gene>
<organism evidence="13 14">
    <name type="scientific">Aquatica leii</name>
    <dbReference type="NCBI Taxonomy" id="1421715"/>
    <lineage>
        <taxon>Eukaryota</taxon>
        <taxon>Metazoa</taxon>
        <taxon>Ecdysozoa</taxon>
        <taxon>Arthropoda</taxon>
        <taxon>Hexapoda</taxon>
        <taxon>Insecta</taxon>
        <taxon>Pterygota</taxon>
        <taxon>Neoptera</taxon>
        <taxon>Endopterygota</taxon>
        <taxon>Coleoptera</taxon>
        <taxon>Polyphaga</taxon>
        <taxon>Elateriformia</taxon>
        <taxon>Elateroidea</taxon>
        <taxon>Lampyridae</taxon>
        <taxon>Luciolinae</taxon>
        <taxon>Aquatica</taxon>
    </lineage>
</organism>
<dbReference type="GO" id="GO:0006814">
    <property type="term" value="P:sodium ion transport"/>
    <property type="evidence" value="ECO:0007669"/>
    <property type="project" value="UniProtKB-KW"/>
</dbReference>
<feature type="transmembrane region" description="Helical" evidence="12">
    <location>
        <begin position="279"/>
        <end position="301"/>
    </location>
</feature>
<evidence type="ECO:0000313" key="13">
    <source>
        <dbReference type="EMBL" id="KAK4876641.1"/>
    </source>
</evidence>
<comment type="subcellular location">
    <subcellularLocation>
        <location evidence="1">Cell membrane</location>
        <topology evidence="1">Multi-pass membrane protein</topology>
    </subcellularLocation>
</comment>
<evidence type="ECO:0008006" key="15">
    <source>
        <dbReference type="Google" id="ProtNLM"/>
    </source>
</evidence>
<dbReference type="GO" id="GO:0005886">
    <property type="term" value="C:plasma membrane"/>
    <property type="evidence" value="ECO:0007669"/>
    <property type="project" value="UniProtKB-SubCell"/>
</dbReference>
<dbReference type="Pfam" id="PF00474">
    <property type="entry name" value="SSF"/>
    <property type="match status" value="1"/>
</dbReference>
<feature type="transmembrane region" description="Helical" evidence="12">
    <location>
        <begin position="14"/>
        <end position="33"/>
    </location>
</feature>
<dbReference type="EMBL" id="JARPUR010000004">
    <property type="protein sequence ID" value="KAK4876641.1"/>
    <property type="molecule type" value="Genomic_DNA"/>
</dbReference>
<proteinExistence type="inferred from homology"/>
<keyword evidence="9 12" id="KW-0472">Membrane</keyword>
<keyword evidence="8" id="KW-0406">Ion transport</keyword>
<keyword evidence="7" id="KW-0915">Sodium</keyword>
<evidence type="ECO:0000256" key="10">
    <source>
        <dbReference type="ARBA" id="ARBA00023201"/>
    </source>
</evidence>
<feature type="transmembrane region" description="Helical" evidence="12">
    <location>
        <begin position="507"/>
        <end position="529"/>
    </location>
</feature>
<dbReference type="InterPro" id="IPR051163">
    <property type="entry name" value="Sodium:Solute_Symporter_SSF"/>
</dbReference>
<evidence type="ECO:0000256" key="1">
    <source>
        <dbReference type="ARBA" id="ARBA00004651"/>
    </source>
</evidence>
<protein>
    <recommendedName>
        <fullName evidence="15">Sodium-coupled monocarboxylate transporter 1</fullName>
    </recommendedName>
</protein>
<keyword evidence="3" id="KW-0813">Transport</keyword>
<comment type="caution">
    <text evidence="13">The sequence shown here is derived from an EMBL/GenBank/DDBJ whole genome shotgun (WGS) entry which is preliminary data.</text>
</comment>
<keyword evidence="10" id="KW-0739">Sodium transport</keyword>
<evidence type="ECO:0000256" key="5">
    <source>
        <dbReference type="ARBA" id="ARBA00022692"/>
    </source>
</evidence>
<evidence type="ECO:0000256" key="12">
    <source>
        <dbReference type="SAM" id="Phobius"/>
    </source>
</evidence>
<evidence type="ECO:0000313" key="14">
    <source>
        <dbReference type="Proteomes" id="UP001353858"/>
    </source>
</evidence>
<keyword evidence="6 12" id="KW-1133">Transmembrane helix</keyword>
<accession>A0AAN7P779</accession>
<evidence type="ECO:0000256" key="4">
    <source>
        <dbReference type="ARBA" id="ARBA00022475"/>
    </source>
</evidence>
<reference evidence="14" key="1">
    <citation type="submission" date="2023-01" db="EMBL/GenBank/DDBJ databases">
        <title>Key to firefly adult light organ development and bioluminescence: homeobox transcription factors regulate luciferase expression and transportation to peroxisome.</title>
        <authorList>
            <person name="Fu X."/>
        </authorList>
    </citation>
    <scope>NUCLEOTIDE SEQUENCE [LARGE SCALE GENOMIC DNA]</scope>
</reference>
<keyword evidence="4" id="KW-1003">Cell membrane</keyword>
<dbReference type="CDD" id="cd11492">
    <property type="entry name" value="SLC5sbd_NIS-SMVT"/>
    <property type="match status" value="1"/>
</dbReference>
<keyword evidence="5 12" id="KW-0812">Transmembrane</keyword>
<evidence type="ECO:0000256" key="11">
    <source>
        <dbReference type="RuleBase" id="RU362091"/>
    </source>
</evidence>
<name>A0AAN7P779_9COLE</name>
<dbReference type="InterPro" id="IPR001734">
    <property type="entry name" value="Na/solute_symporter"/>
</dbReference>
<evidence type="ECO:0000256" key="8">
    <source>
        <dbReference type="ARBA" id="ARBA00023065"/>
    </source>
</evidence>
<feature type="transmembrane region" description="Helical" evidence="12">
    <location>
        <begin position="84"/>
        <end position="109"/>
    </location>
</feature>